<dbReference type="Gene3D" id="3.50.50.60">
    <property type="entry name" value="FAD/NAD(P)-binding domain"/>
    <property type="match status" value="1"/>
</dbReference>
<dbReference type="RefSeq" id="WP_023791078.1">
    <property type="nucleotide sequence ID" value="NC_023003.1"/>
</dbReference>
<reference evidence="2 3" key="1">
    <citation type="journal article" date="2015" name="Biol. Direct">
        <title>Babela massiliensis, a representative of a widespread bacterial phylum with unusual adaptations to parasitism in amoebae.</title>
        <authorList>
            <person name="Pagnier I."/>
            <person name="Yutin N."/>
            <person name="Croce O."/>
            <person name="Makarova K.S."/>
            <person name="Wolf Y.I."/>
            <person name="Benamar S."/>
            <person name="Raoult D."/>
            <person name="Koonin E.V."/>
            <person name="La Scola B."/>
        </authorList>
    </citation>
    <scope>NUCLEOTIDE SEQUENCE [LARGE SCALE GENOMIC DNA]</scope>
    <source>
        <strain evidence="3">BABL1</strain>
    </source>
</reference>
<proteinExistence type="predicted"/>
<dbReference type="Proteomes" id="UP000018769">
    <property type="component" value="Chromosome I"/>
</dbReference>
<protein>
    <submittedName>
        <fullName evidence="2">Glycine/D-amino acid oxidase (Deaminating)</fullName>
    </submittedName>
</protein>
<dbReference type="EMBL" id="HG793133">
    <property type="protein sequence ID" value="CDK30218.1"/>
    <property type="molecule type" value="Genomic_DNA"/>
</dbReference>
<dbReference type="PANTHER" id="PTHR13847">
    <property type="entry name" value="SARCOSINE DEHYDROGENASE-RELATED"/>
    <property type="match status" value="1"/>
</dbReference>
<accession>V6DH07</accession>
<keyword evidence="3" id="KW-1185">Reference proteome</keyword>
<dbReference type="OrthoDB" id="9806601at2"/>
<evidence type="ECO:0000313" key="3">
    <source>
        <dbReference type="Proteomes" id="UP000018769"/>
    </source>
</evidence>
<dbReference type="SUPFAM" id="SSF51905">
    <property type="entry name" value="FAD/NAD(P)-binding domain"/>
    <property type="match status" value="1"/>
</dbReference>
<dbReference type="Gene3D" id="3.30.9.10">
    <property type="entry name" value="D-Amino Acid Oxidase, subunit A, domain 2"/>
    <property type="match status" value="1"/>
</dbReference>
<dbReference type="STRING" id="673862.BABL1_gene_912"/>
<dbReference type="HOGENOM" id="CLU_007884_3_3_7"/>
<sequence>MDINLCPLPYPLWTLKLKTFPSLSGSIKTNVVIVGGGMTGLSAAQAFLNKGLSVVIVEKNYCGAGASGINSGFITPDSELSLTDLTAIYGQEAASQLWKFSLSGVNLIKSNIEDFSISCDYQEQDTLVLANNKKRFDIRIKEEFENRVKLGYDTVLYNDKNLSLAVKSEKYQGGVSYGGSFGIQPFDYCQAMKENLSNQGVLIFEDSPVIKVNSKGVSTQFGSVSADYIVLALDKFMPNLSNLNHQVYHAQTFLLVSKVLDEEQIKSIFPNKRYMVWDTDLIYQYYRITGENRLLLGGSSFLYNYSKNRSFDNKIVFNKLTKYFKNKFPHTNIEYEYMWPGMIGLSKDIMPIGGPDKHNSNIYYAGTASGLPWSAALGMYIADHAINHRTELDAYFSPYRKFFIGNTMQSFLGTKLSFAISNFLREKRIF</sequence>
<evidence type="ECO:0000313" key="2">
    <source>
        <dbReference type="EMBL" id="CDK30218.1"/>
    </source>
</evidence>
<dbReference type="eggNOG" id="COG0665">
    <property type="taxonomic scope" value="Bacteria"/>
</dbReference>
<dbReference type="GO" id="GO:0005737">
    <property type="term" value="C:cytoplasm"/>
    <property type="evidence" value="ECO:0007669"/>
    <property type="project" value="TreeGrafter"/>
</dbReference>
<dbReference type="AlphaFoldDB" id="V6DH07"/>
<evidence type="ECO:0000259" key="1">
    <source>
        <dbReference type="Pfam" id="PF01266"/>
    </source>
</evidence>
<dbReference type="PANTHER" id="PTHR13847:SF281">
    <property type="entry name" value="FAD DEPENDENT OXIDOREDUCTASE DOMAIN-CONTAINING PROTEIN"/>
    <property type="match status" value="1"/>
</dbReference>
<dbReference type="Pfam" id="PF01266">
    <property type="entry name" value="DAO"/>
    <property type="match status" value="1"/>
</dbReference>
<gene>
    <name evidence="2" type="primary">puuB</name>
    <name evidence="2" type="ORF">BABL1_gene_912</name>
</gene>
<dbReference type="InterPro" id="IPR006076">
    <property type="entry name" value="FAD-dep_OxRdtase"/>
</dbReference>
<organism evidence="2 3">
    <name type="scientific">Candidatus Babela massiliensis</name>
    <dbReference type="NCBI Taxonomy" id="673862"/>
    <lineage>
        <taxon>Bacteria</taxon>
        <taxon>Candidatus Babelota</taxon>
        <taxon>Candidatus Babeliae</taxon>
        <taxon>Candidatus Babeliales</taxon>
        <taxon>Candidatus Babeliaceae</taxon>
        <taxon>Candidatus Babela</taxon>
    </lineage>
</organism>
<dbReference type="InterPro" id="IPR036188">
    <property type="entry name" value="FAD/NAD-bd_sf"/>
</dbReference>
<dbReference type="KEGG" id="dpb:BABL1_gene_912"/>
<feature type="domain" description="FAD dependent oxidoreductase" evidence="1">
    <location>
        <begin position="31"/>
        <end position="383"/>
    </location>
</feature>
<name>V6DH07_9BACT</name>